<dbReference type="EMBL" id="JANEYG010000008">
    <property type="protein sequence ID" value="KAJ8922032.1"/>
    <property type="molecule type" value="Genomic_DNA"/>
</dbReference>
<accession>A0AAV8W6T4</accession>
<comment type="caution">
    <text evidence="1">The sequence shown here is derived from an EMBL/GenBank/DDBJ whole genome shotgun (WGS) entry which is preliminary data.</text>
</comment>
<organism evidence="1 2">
    <name type="scientific">Exocentrus adspersus</name>
    <dbReference type="NCBI Taxonomy" id="1586481"/>
    <lineage>
        <taxon>Eukaryota</taxon>
        <taxon>Metazoa</taxon>
        <taxon>Ecdysozoa</taxon>
        <taxon>Arthropoda</taxon>
        <taxon>Hexapoda</taxon>
        <taxon>Insecta</taxon>
        <taxon>Pterygota</taxon>
        <taxon>Neoptera</taxon>
        <taxon>Endopterygota</taxon>
        <taxon>Coleoptera</taxon>
        <taxon>Polyphaga</taxon>
        <taxon>Cucujiformia</taxon>
        <taxon>Chrysomeloidea</taxon>
        <taxon>Cerambycidae</taxon>
        <taxon>Lamiinae</taxon>
        <taxon>Acanthocinini</taxon>
        <taxon>Exocentrus</taxon>
    </lineage>
</organism>
<dbReference type="Gene3D" id="2.40.128.20">
    <property type="match status" value="1"/>
</dbReference>
<proteinExistence type="predicted"/>
<dbReference type="Proteomes" id="UP001159042">
    <property type="component" value="Unassembled WGS sequence"/>
</dbReference>
<protein>
    <submittedName>
        <fullName evidence="1">Uncharacterized protein</fullName>
    </submittedName>
</protein>
<dbReference type="InterPro" id="IPR012674">
    <property type="entry name" value="Calycin"/>
</dbReference>
<sequence>MALLVGGRFQLVRNENFWQHLAALGIPEGRAKEVDATKPILEVQINGREVTISTESDNSKVSSTLILDEEVDETLALNILVQSTTTLSDNELKIKSVGPSGETGVRLFNFTEDGMTMTLIAEDPSVPVAKRWYQKL</sequence>
<reference evidence="1 2" key="1">
    <citation type="journal article" date="2023" name="Insect Mol. Biol.">
        <title>Genome sequencing provides insights into the evolution of gene families encoding plant cell wall-degrading enzymes in longhorned beetles.</title>
        <authorList>
            <person name="Shin N.R."/>
            <person name="Okamura Y."/>
            <person name="Kirsch R."/>
            <person name="Pauchet Y."/>
        </authorList>
    </citation>
    <scope>NUCLEOTIDE SEQUENCE [LARGE SCALE GENOMIC DNA]</scope>
    <source>
        <strain evidence="1">EAD_L_NR</strain>
    </source>
</reference>
<dbReference type="AlphaFoldDB" id="A0AAV8W6T4"/>
<gene>
    <name evidence="1" type="ORF">NQ315_008672</name>
</gene>
<evidence type="ECO:0000313" key="2">
    <source>
        <dbReference type="Proteomes" id="UP001159042"/>
    </source>
</evidence>
<dbReference type="SUPFAM" id="SSF50814">
    <property type="entry name" value="Lipocalins"/>
    <property type="match status" value="1"/>
</dbReference>
<name>A0AAV8W6T4_9CUCU</name>
<keyword evidence="2" id="KW-1185">Reference proteome</keyword>
<evidence type="ECO:0000313" key="1">
    <source>
        <dbReference type="EMBL" id="KAJ8922032.1"/>
    </source>
</evidence>